<protein>
    <submittedName>
        <fullName evidence="1">Uncharacterized protein</fullName>
    </submittedName>
</protein>
<sequence length="117" mass="12963">MPYVGWIEIPFKLAPNDSELLIPVLVLKGNQRQCPIIGFNVTEHLVLESMKDETNSGGKDAFLRAVKLAFPDLNGNNKALTFIKAVSEGQTHEYSVKTTNEKVTVPSRSSVFIECKV</sequence>
<accession>A0ABV0VNG7</accession>
<comment type="caution">
    <text evidence="1">The sequence shown here is derived from an EMBL/GenBank/DDBJ whole genome shotgun (WGS) entry which is preliminary data.</text>
</comment>
<dbReference type="EMBL" id="JAHRIM010001069">
    <property type="protein sequence ID" value="MEQ2258620.1"/>
    <property type="molecule type" value="Genomic_DNA"/>
</dbReference>
<organism evidence="1 2">
    <name type="scientific">Xenotaenia resolanae</name>
    <dbReference type="NCBI Taxonomy" id="208358"/>
    <lineage>
        <taxon>Eukaryota</taxon>
        <taxon>Metazoa</taxon>
        <taxon>Chordata</taxon>
        <taxon>Craniata</taxon>
        <taxon>Vertebrata</taxon>
        <taxon>Euteleostomi</taxon>
        <taxon>Actinopterygii</taxon>
        <taxon>Neopterygii</taxon>
        <taxon>Teleostei</taxon>
        <taxon>Neoteleostei</taxon>
        <taxon>Acanthomorphata</taxon>
        <taxon>Ovalentaria</taxon>
        <taxon>Atherinomorphae</taxon>
        <taxon>Cyprinodontiformes</taxon>
        <taxon>Goodeidae</taxon>
        <taxon>Xenotaenia</taxon>
    </lineage>
</organism>
<dbReference type="Proteomes" id="UP001444071">
    <property type="component" value="Unassembled WGS sequence"/>
</dbReference>
<name>A0ABV0VNG7_9TELE</name>
<keyword evidence="2" id="KW-1185">Reference proteome</keyword>
<gene>
    <name evidence="1" type="ORF">XENORESO_000384</name>
</gene>
<reference evidence="1 2" key="1">
    <citation type="submission" date="2021-06" db="EMBL/GenBank/DDBJ databases">
        <authorList>
            <person name="Palmer J.M."/>
        </authorList>
    </citation>
    <scope>NUCLEOTIDE SEQUENCE [LARGE SCALE GENOMIC DNA]</scope>
    <source>
        <strain evidence="1 2">XR_2019</strain>
        <tissue evidence="1">Muscle</tissue>
    </source>
</reference>
<proteinExistence type="predicted"/>
<evidence type="ECO:0000313" key="2">
    <source>
        <dbReference type="Proteomes" id="UP001444071"/>
    </source>
</evidence>
<evidence type="ECO:0000313" key="1">
    <source>
        <dbReference type="EMBL" id="MEQ2258620.1"/>
    </source>
</evidence>